<gene>
    <name evidence="1" type="ORF">TSUD_312030</name>
</gene>
<reference evidence="2" key="1">
    <citation type="journal article" date="2017" name="Front. Plant Sci.">
        <title>Climate Clever Clovers: New Paradigm to Reduce the Environmental Footprint of Ruminants by Breeding Low Methanogenic Forages Utilizing Haplotype Variation.</title>
        <authorList>
            <person name="Kaur P."/>
            <person name="Appels R."/>
            <person name="Bayer P.E."/>
            <person name="Keeble-Gagnere G."/>
            <person name="Wang J."/>
            <person name="Hirakawa H."/>
            <person name="Shirasawa K."/>
            <person name="Vercoe P."/>
            <person name="Stefanova K."/>
            <person name="Durmic Z."/>
            <person name="Nichols P."/>
            <person name="Revell C."/>
            <person name="Isobe S.N."/>
            <person name="Edwards D."/>
            <person name="Erskine W."/>
        </authorList>
    </citation>
    <scope>NUCLEOTIDE SEQUENCE [LARGE SCALE GENOMIC DNA]</scope>
    <source>
        <strain evidence="2">cv. Daliak</strain>
    </source>
</reference>
<evidence type="ECO:0000313" key="2">
    <source>
        <dbReference type="Proteomes" id="UP000242715"/>
    </source>
</evidence>
<name>A0A2Z6M265_TRISU</name>
<dbReference type="EMBL" id="DF973299">
    <property type="protein sequence ID" value="GAU24968.1"/>
    <property type="molecule type" value="Genomic_DNA"/>
</dbReference>
<keyword evidence="2" id="KW-1185">Reference proteome</keyword>
<dbReference type="AlphaFoldDB" id="A0A2Z6M265"/>
<proteinExistence type="predicted"/>
<protein>
    <submittedName>
        <fullName evidence="1">Uncharacterized protein</fullName>
    </submittedName>
</protein>
<dbReference type="Proteomes" id="UP000242715">
    <property type="component" value="Unassembled WGS sequence"/>
</dbReference>
<evidence type="ECO:0000313" key="1">
    <source>
        <dbReference type="EMBL" id="GAU24968.1"/>
    </source>
</evidence>
<sequence length="72" mass="8025">MNRYVDVAPVAVPRTKRALLLEDDFGFRSNNILVMYDDDESDCGKPTACNVYKTLSRLVNVTFNPGSLDGLI</sequence>
<accession>A0A2Z6M265</accession>
<organism evidence="1 2">
    <name type="scientific">Trifolium subterraneum</name>
    <name type="common">Subterranean clover</name>
    <dbReference type="NCBI Taxonomy" id="3900"/>
    <lineage>
        <taxon>Eukaryota</taxon>
        <taxon>Viridiplantae</taxon>
        <taxon>Streptophyta</taxon>
        <taxon>Embryophyta</taxon>
        <taxon>Tracheophyta</taxon>
        <taxon>Spermatophyta</taxon>
        <taxon>Magnoliopsida</taxon>
        <taxon>eudicotyledons</taxon>
        <taxon>Gunneridae</taxon>
        <taxon>Pentapetalae</taxon>
        <taxon>rosids</taxon>
        <taxon>fabids</taxon>
        <taxon>Fabales</taxon>
        <taxon>Fabaceae</taxon>
        <taxon>Papilionoideae</taxon>
        <taxon>50 kb inversion clade</taxon>
        <taxon>NPAAA clade</taxon>
        <taxon>Hologalegina</taxon>
        <taxon>IRL clade</taxon>
        <taxon>Trifolieae</taxon>
        <taxon>Trifolium</taxon>
    </lineage>
</organism>